<sequence length="236" mass="24742">MRAADPAPTASRIQAPAPSVRPPEASAPTPPAVPVPASRVQPAPTAAAPIILAASDGAKARADTAAEAAAQAAQQAARAGDPSPQDTARLAARRLTLPVQGIAAHQLTDTYTDARANGARSHDAIDIMAPIGTPVLAVEDGRIARLFFSQGGGGITIYQFDPGEEFAYYYAHLDRYADGLQEGQAVKRGQLIGYVGSSGNASPQAPHLHFAIFKLGPKKEWWKGEALNPYPVLRWP</sequence>
<evidence type="ECO:0000313" key="9">
    <source>
        <dbReference type="EMBL" id="NZA01869.1"/>
    </source>
</evidence>
<dbReference type="Proteomes" id="UP000589716">
    <property type="component" value="Unassembled WGS sequence"/>
</dbReference>
<dbReference type="InterPro" id="IPR016047">
    <property type="entry name" value="M23ase_b-sheet_dom"/>
</dbReference>
<evidence type="ECO:0000256" key="1">
    <source>
        <dbReference type="ARBA" id="ARBA00001947"/>
    </source>
</evidence>
<dbReference type="PANTHER" id="PTHR21666">
    <property type="entry name" value="PEPTIDASE-RELATED"/>
    <property type="match status" value="1"/>
</dbReference>
<comment type="caution">
    <text evidence="9">The sequence shown here is derived from an EMBL/GenBank/DDBJ whole genome shotgun (WGS) entry which is preliminary data.</text>
</comment>
<evidence type="ECO:0000256" key="2">
    <source>
        <dbReference type="ARBA" id="ARBA00022670"/>
    </source>
</evidence>
<dbReference type="InterPro" id="IPR050570">
    <property type="entry name" value="Cell_wall_metabolism_enzyme"/>
</dbReference>
<gene>
    <name evidence="9" type="ORF">H0I39_09060</name>
</gene>
<accession>A0A853IYB1</accession>
<keyword evidence="2" id="KW-0645">Protease</keyword>
<keyword evidence="10" id="KW-1185">Reference proteome</keyword>
<name>A0A853IYB1_9BURK</name>
<dbReference type="GO" id="GO:0046872">
    <property type="term" value="F:metal ion binding"/>
    <property type="evidence" value="ECO:0007669"/>
    <property type="project" value="UniProtKB-KW"/>
</dbReference>
<dbReference type="GO" id="GO:0004222">
    <property type="term" value="F:metalloendopeptidase activity"/>
    <property type="evidence" value="ECO:0007669"/>
    <property type="project" value="TreeGrafter"/>
</dbReference>
<feature type="compositionally biased region" description="Low complexity" evidence="7">
    <location>
        <begin position="65"/>
        <end position="81"/>
    </location>
</feature>
<evidence type="ECO:0000256" key="7">
    <source>
        <dbReference type="SAM" id="MobiDB-lite"/>
    </source>
</evidence>
<dbReference type="EMBL" id="JACCKX010000001">
    <property type="protein sequence ID" value="NZA01869.1"/>
    <property type="molecule type" value="Genomic_DNA"/>
</dbReference>
<evidence type="ECO:0000259" key="8">
    <source>
        <dbReference type="Pfam" id="PF01551"/>
    </source>
</evidence>
<reference evidence="9 10" key="1">
    <citation type="submission" date="2020-07" db="EMBL/GenBank/DDBJ databases">
        <authorList>
            <person name="Maaloum M."/>
        </authorList>
    </citation>
    <scope>NUCLEOTIDE SEQUENCE [LARGE SCALE GENOMIC DNA]</scope>
    <source>
        <strain evidence="9 10">GCS-AN-3</strain>
    </source>
</reference>
<dbReference type="AlphaFoldDB" id="A0A853IYB1"/>
<keyword evidence="5" id="KW-0862">Zinc</keyword>
<dbReference type="Gene3D" id="2.70.70.10">
    <property type="entry name" value="Glucose Permease (Domain IIA)"/>
    <property type="match status" value="1"/>
</dbReference>
<keyword evidence="6" id="KW-0482">Metalloprotease</keyword>
<dbReference type="InterPro" id="IPR011055">
    <property type="entry name" value="Dup_hybrid_motif"/>
</dbReference>
<keyword evidence="3" id="KW-0479">Metal-binding</keyword>
<dbReference type="GO" id="GO:0006508">
    <property type="term" value="P:proteolysis"/>
    <property type="evidence" value="ECO:0007669"/>
    <property type="project" value="UniProtKB-KW"/>
</dbReference>
<dbReference type="SUPFAM" id="SSF51261">
    <property type="entry name" value="Duplicated hybrid motif"/>
    <property type="match status" value="1"/>
</dbReference>
<proteinExistence type="predicted"/>
<dbReference type="CDD" id="cd12797">
    <property type="entry name" value="M23_peptidase"/>
    <property type="match status" value="1"/>
</dbReference>
<feature type="domain" description="M23ase beta-sheet core" evidence="8">
    <location>
        <begin position="121"/>
        <end position="223"/>
    </location>
</feature>
<evidence type="ECO:0000256" key="4">
    <source>
        <dbReference type="ARBA" id="ARBA00022801"/>
    </source>
</evidence>
<evidence type="ECO:0000256" key="5">
    <source>
        <dbReference type="ARBA" id="ARBA00022833"/>
    </source>
</evidence>
<dbReference type="PANTHER" id="PTHR21666:SF288">
    <property type="entry name" value="CELL DIVISION PROTEIN YTFB"/>
    <property type="match status" value="1"/>
</dbReference>
<evidence type="ECO:0000313" key="10">
    <source>
        <dbReference type="Proteomes" id="UP000589716"/>
    </source>
</evidence>
<feature type="region of interest" description="Disordered" evidence="7">
    <location>
        <begin position="61"/>
        <end position="86"/>
    </location>
</feature>
<dbReference type="Pfam" id="PF01551">
    <property type="entry name" value="Peptidase_M23"/>
    <property type="match status" value="1"/>
</dbReference>
<evidence type="ECO:0000256" key="3">
    <source>
        <dbReference type="ARBA" id="ARBA00022723"/>
    </source>
</evidence>
<evidence type="ECO:0000256" key="6">
    <source>
        <dbReference type="ARBA" id="ARBA00023049"/>
    </source>
</evidence>
<keyword evidence="4" id="KW-0378">Hydrolase</keyword>
<feature type="region of interest" description="Disordered" evidence="7">
    <location>
        <begin position="1"/>
        <end position="42"/>
    </location>
</feature>
<organism evidence="9 10">
    <name type="scientific">Ottowia beijingensis</name>
    <dbReference type="NCBI Taxonomy" id="1207057"/>
    <lineage>
        <taxon>Bacteria</taxon>
        <taxon>Pseudomonadati</taxon>
        <taxon>Pseudomonadota</taxon>
        <taxon>Betaproteobacteria</taxon>
        <taxon>Burkholderiales</taxon>
        <taxon>Comamonadaceae</taxon>
        <taxon>Ottowia</taxon>
    </lineage>
</organism>
<comment type="cofactor">
    <cofactor evidence="1">
        <name>Zn(2+)</name>
        <dbReference type="ChEBI" id="CHEBI:29105"/>
    </cofactor>
</comment>
<protein>
    <submittedName>
        <fullName evidence="9">M23 family metallopeptidase</fullName>
    </submittedName>
</protein>